<name>A0A2U1FHW9_9PSEU</name>
<accession>A0A2U1FHW9</accession>
<evidence type="ECO:0000259" key="1">
    <source>
        <dbReference type="Pfam" id="PF00561"/>
    </source>
</evidence>
<dbReference type="PANTHER" id="PTHR43433:SF1">
    <property type="entry name" value="BLL5160 PROTEIN"/>
    <property type="match status" value="1"/>
</dbReference>
<dbReference type="InterPro" id="IPR050471">
    <property type="entry name" value="AB_hydrolase"/>
</dbReference>
<dbReference type="InterPro" id="IPR000073">
    <property type="entry name" value="AB_hydrolase_1"/>
</dbReference>
<dbReference type="AlphaFoldDB" id="A0A2U1FHW9"/>
<organism evidence="2 3">
    <name type="scientific">Actinomycetospora cinnamomea</name>
    <dbReference type="NCBI Taxonomy" id="663609"/>
    <lineage>
        <taxon>Bacteria</taxon>
        <taxon>Bacillati</taxon>
        <taxon>Actinomycetota</taxon>
        <taxon>Actinomycetes</taxon>
        <taxon>Pseudonocardiales</taxon>
        <taxon>Pseudonocardiaceae</taxon>
        <taxon>Actinomycetospora</taxon>
    </lineage>
</organism>
<feature type="domain" description="AB hydrolase-1" evidence="1">
    <location>
        <begin position="24"/>
        <end position="262"/>
    </location>
</feature>
<evidence type="ECO:0000313" key="3">
    <source>
        <dbReference type="Proteomes" id="UP000245639"/>
    </source>
</evidence>
<reference evidence="2 3" key="1">
    <citation type="submission" date="2018-04" db="EMBL/GenBank/DDBJ databases">
        <title>Genomic Encyclopedia of Type Strains, Phase IV (KMG-IV): sequencing the most valuable type-strain genomes for metagenomic binning, comparative biology and taxonomic classification.</title>
        <authorList>
            <person name="Goeker M."/>
        </authorList>
    </citation>
    <scope>NUCLEOTIDE SEQUENCE [LARGE SCALE GENOMIC DNA]</scope>
    <source>
        <strain evidence="2 3">DSM 45771</strain>
    </source>
</reference>
<dbReference type="Gene3D" id="3.40.50.1820">
    <property type="entry name" value="alpha/beta hydrolase"/>
    <property type="match status" value="1"/>
</dbReference>
<dbReference type="SUPFAM" id="SSF53474">
    <property type="entry name" value="alpha/beta-Hydrolases"/>
    <property type="match status" value="1"/>
</dbReference>
<dbReference type="GO" id="GO:0003824">
    <property type="term" value="F:catalytic activity"/>
    <property type="evidence" value="ECO:0007669"/>
    <property type="project" value="UniProtKB-ARBA"/>
</dbReference>
<dbReference type="InterPro" id="IPR029058">
    <property type="entry name" value="AB_hydrolase_fold"/>
</dbReference>
<dbReference type="OrthoDB" id="9804723at2"/>
<proteinExistence type="predicted"/>
<dbReference type="PANTHER" id="PTHR43433">
    <property type="entry name" value="HYDROLASE, ALPHA/BETA FOLD FAMILY PROTEIN"/>
    <property type="match status" value="1"/>
</dbReference>
<dbReference type="RefSeq" id="WP_116707486.1">
    <property type="nucleotide sequence ID" value="NZ_QEKW01000003.1"/>
</dbReference>
<dbReference type="Proteomes" id="UP000245639">
    <property type="component" value="Unassembled WGS sequence"/>
</dbReference>
<sequence>MREDVARGRDGTSLRLWDNEARGPAVVISNGIGASHGSWPLLATPTCGIRAVGWHHRGLAGSERPADERRIRLEDHADDLEAVMDEVGFERAVLVGWSLGVGIAFEVARRAPERVAGILAVGGAPGAPFQLLRVPPGTPPAAREQLGRTSAWMLRWVGPPVAAAGSVWSSSVSSVDLGAGHHPASGALADTIRTFAGHDWEWFSRLVLEASRPPAHEPVPAVFPVTVVAGSFDAFVDPLSLRRRAEAIPAGRFVVLPGSHFLPVQQPDAVHAELVELINRAVDATDAASGS</sequence>
<comment type="caution">
    <text evidence="2">The sequence shown here is derived from an EMBL/GenBank/DDBJ whole genome shotgun (WGS) entry which is preliminary data.</text>
</comment>
<evidence type="ECO:0000313" key="2">
    <source>
        <dbReference type="EMBL" id="PVZ11766.1"/>
    </source>
</evidence>
<keyword evidence="3" id="KW-1185">Reference proteome</keyword>
<dbReference type="EMBL" id="QEKW01000003">
    <property type="protein sequence ID" value="PVZ11766.1"/>
    <property type="molecule type" value="Genomic_DNA"/>
</dbReference>
<dbReference type="Pfam" id="PF00561">
    <property type="entry name" value="Abhydrolase_1"/>
    <property type="match status" value="1"/>
</dbReference>
<gene>
    <name evidence="2" type="ORF">C8D89_10396</name>
</gene>
<protein>
    <submittedName>
        <fullName evidence="2">Pimeloyl-ACP methyl ester carboxylesterase</fullName>
    </submittedName>
</protein>